<evidence type="ECO:0000313" key="8">
    <source>
        <dbReference type="Proteomes" id="UP001143981"/>
    </source>
</evidence>
<comment type="similarity">
    <text evidence="1">Belongs to the peptidase S28 family.</text>
</comment>
<dbReference type="InterPro" id="IPR042269">
    <property type="entry name" value="Ser_carbopepase_S28_SKS"/>
</dbReference>
<proteinExistence type="inferred from homology"/>
<evidence type="ECO:0000256" key="1">
    <source>
        <dbReference type="ARBA" id="ARBA00011079"/>
    </source>
</evidence>
<keyword evidence="5" id="KW-0325">Glycoprotein</keyword>
<dbReference type="GO" id="GO:0006508">
    <property type="term" value="P:proteolysis"/>
    <property type="evidence" value="ECO:0007669"/>
    <property type="project" value="UniProtKB-KW"/>
</dbReference>
<dbReference type="Pfam" id="PF05577">
    <property type="entry name" value="Peptidase_S28"/>
    <property type="match status" value="1"/>
</dbReference>
<dbReference type="EMBL" id="JANBOI010002448">
    <property type="protein sequence ID" value="KAJ1721794.1"/>
    <property type="molecule type" value="Genomic_DNA"/>
</dbReference>
<keyword evidence="8" id="KW-1185">Reference proteome</keyword>
<dbReference type="InterPro" id="IPR029058">
    <property type="entry name" value="AB_hydrolase_fold"/>
</dbReference>
<dbReference type="AlphaFoldDB" id="A0A9W8CQJ2"/>
<feature type="chain" id="PRO_5040990231" description="Peptidase S28" evidence="6">
    <location>
        <begin position="26"/>
        <end position="517"/>
    </location>
</feature>
<dbReference type="Gene3D" id="3.40.50.1820">
    <property type="entry name" value="alpha/beta hydrolase"/>
    <property type="match status" value="1"/>
</dbReference>
<reference evidence="7" key="1">
    <citation type="submission" date="2022-07" db="EMBL/GenBank/DDBJ databases">
        <title>Phylogenomic reconstructions and comparative analyses of Kickxellomycotina fungi.</title>
        <authorList>
            <person name="Reynolds N.K."/>
            <person name="Stajich J.E."/>
            <person name="Barry K."/>
            <person name="Grigoriev I.V."/>
            <person name="Crous P."/>
            <person name="Smith M.E."/>
        </authorList>
    </citation>
    <scope>NUCLEOTIDE SEQUENCE</scope>
    <source>
        <strain evidence="7">BCRC 34381</strain>
    </source>
</reference>
<evidence type="ECO:0000256" key="6">
    <source>
        <dbReference type="SAM" id="SignalP"/>
    </source>
</evidence>
<name>A0A9W8CQJ2_9FUNG</name>
<dbReference type="SUPFAM" id="SSF53474">
    <property type="entry name" value="alpha/beta-Hydrolases"/>
    <property type="match status" value="1"/>
</dbReference>
<evidence type="ECO:0008006" key="9">
    <source>
        <dbReference type="Google" id="ProtNLM"/>
    </source>
</evidence>
<protein>
    <recommendedName>
        <fullName evidence="9">Peptidase S28</fullName>
    </recommendedName>
</protein>
<evidence type="ECO:0000256" key="4">
    <source>
        <dbReference type="ARBA" id="ARBA00022801"/>
    </source>
</evidence>
<keyword evidence="3 6" id="KW-0732">Signal</keyword>
<accession>A0A9W8CQJ2</accession>
<dbReference type="GO" id="GO:0070008">
    <property type="term" value="F:serine-type exopeptidase activity"/>
    <property type="evidence" value="ECO:0007669"/>
    <property type="project" value="InterPro"/>
</dbReference>
<evidence type="ECO:0000256" key="3">
    <source>
        <dbReference type="ARBA" id="ARBA00022729"/>
    </source>
</evidence>
<dbReference type="InterPro" id="IPR008758">
    <property type="entry name" value="Peptidase_S28"/>
</dbReference>
<dbReference type="Proteomes" id="UP001143981">
    <property type="component" value="Unassembled WGS sequence"/>
</dbReference>
<gene>
    <name evidence="7" type="ORF">LPJ61_005995</name>
</gene>
<comment type="caution">
    <text evidence="7">The sequence shown here is derived from an EMBL/GenBank/DDBJ whole genome shotgun (WGS) entry which is preliminary data.</text>
</comment>
<feature type="signal peptide" evidence="6">
    <location>
        <begin position="1"/>
        <end position="25"/>
    </location>
</feature>
<sequence length="517" mass="56338">MPEGHLLARLLLALGLVGVIGRSWAVPLAVRQMQQRTIWAERQLLAGASAVRTEHMAIGRAARGMVRQQTRSLATPFYFDQVVDHSAGNLTTFKQRVFINANYYSPGGPVYLLNSGETPASPSYLVAGEPFTLAKATGGMVLIIEHRYYGESYPVADMSGPNMRYLTVDNALEDIAHFIRNAAPFVKSAIGVDISPGSKWVAVGGSYSATLAAWARQKYPALIHAAYSSSAPVLARADFFQYDEVVAQALPCAPHIAEAIQVLDRILDSGNRTLINSWKRAFGLQALKDDADFAGALTDQMSYTVQYYMPPAPGSGAPDAIATLCGWFNNSKNIPLQNMADMTAAHIRASNIDPASAYSSGAGATNTSLHQDGRAWYYQTCTQFGFWQAAPPMPRQRLRSKYVTAAWQSKPCGLFFGSEIDGQPDTEALNRQFGGFAPNVTRVVFVNGLRDPWSQLSVSVNETTSKEIAQSDHNVVITMPLASHVTDFYFASTRTDFGVDIARQSILAAIKRFLAED</sequence>
<dbReference type="PANTHER" id="PTHR11010:SF117">
    <property type="entry name" value="SERINE PROTEASE 16"/>
    <property type="match status" value="1"/>
</dbReference>
<dbReference type="GO" id="GO:0008239">
    <property type="term" value="F:dipeptidyl-peptidase activity"/>
    <property type="evidence" value="ECO:0007669"/>
    <property type="project" value="TreeGrafter"/>
</dbReference>
<keyword evidence="4" id="KW-0378">Hydrolase</keyword>
<dbReference type="Gene3D" id="1.20.120.980">
    <property type="entry name" value="Serine carboxypeptidase S28, SKS domain"/>
    <property type="match status" value="1"/>
</dbReference>
<evidence type="ECO:0000256" key="5">
    <source>
        <dbReference type="ARBA" id="ARBA00023180"/>
    </source>
</evidence>
<organism evidence="7 8">
    <name type="scientific">Coemansia biformis</name>
    <dbReference type="NCBI Taxonomy" id="1286918"/>
    <lineage>
        <taxon>Eukaryota</taxon>
        <taxon>Fungi</taxon>
        <taxon>Fungi incertae sedis</taxon>
        <taxon>Zoopagomycota</taxon>
        <taxon>Kickxellomycotina</taxon>
        <taxon>Kickxellomycetes</taxon>
        <taxon>Kickxellales</taxon>
        <taxon>Kickxellaceae</taxon>
        <taxon>Coemansia</taxon>
    </lineage>
</organism>
<dbReference type="PANTHER" id="PTHR11010">
    <property type="entry name" value="PROTEASE S28 PRO-X CARBOXYPEPTIDASE-RELATED"/>
    <property type="match status" value="1"/>
</dbReference>
<keyword evidence="2" id="KW-0645">Protease</keyword>
<dbReference type="OrthoDB" id="1735038at2759"/>
<evidence type="ECO:0000313" key="7">
    <source>
        <dbReference type="EMBL" id="KAJ1721794.1"/>
    </source>
</evidence>
<evidence type="ECO:0000256" key="2">
    <source>
        <dbReference type="ARBA" id="ARBA00022670"/>
    </source>
</evidence>